<proteinExistence type="predicted"/>
<organism evidence="1 2">
    <name type="scientific">Candidatus Accumulibacter aalborgensis</name>
    <dbReference type="NCBI Taxonomy" id="1860102"/>
    <lineage>
        <taxon>Bacteria</taxon>
        <taxon>Pseudomonadati</taxon>
        <taxon>Pseudomonadota</taxon>
        <taxon>Betaproteobacteria</taxon>
        <taxon>Candidatus Accumulibacter</taxon>
    </lineage>
</organism>
<dbReference type="RefSeq" id="WP_186408386.1">
    <property type="nucleotide sequence ID" value="NZ_FLQX01000139.1"/>
</dbReference>
<evidence type="ECO:0000313" key="2">
    <source>
        <dbReference type="Proteomes" id="UP000199169"/>
    </source>
</evidence>
<dbReference type="Proteomes" id="UP000199169">
    <property type="component" value="Unassembled WGS sequence"/>
</dbReference>
<protein>
    <recommendedName>
        <fullName evidence="3">Ribbon-helix-helix protein CopG domain-containing protein</fullName>
    </recommendedName>
</protein>
<sequence length="95" mass="9843">MRTLSLRLDDQTDALLRAYCARTGVSQTEAVKSGIAALVATTSPPAQIAEALGLVGCFDSGIGDLGRNHAQRLRDSASTACPAGKGSTTCWATFE</sequence>
<name>A0A1A8XV97_9PROT</name>
<reference evidence="1 2" key="1">
    <citation type="submission" date="2016-06" db="EMBL/GenBank/DDBJ databases">
        <authorList>
            <person name="Kjaerup R.B."/>
            <person name="Dalgaard T.S."/>
            <person name="Juul-Madsen H.R."/>
        </authorList>
    </citation>
    <scope>NUCLEOTIDE SEQUENCE [LARGE SCALE GENOMIC DNA]</scope>
    <source>
        <strain evidence="1">3</strain>
    </source>
</reference>
<evidence type="ECO:0008006" key="3">
    <source>
        <dbReference type="Google" id="ProtNLM"/>
    </source>
</evidence>
<dbReference type="AlphaFoldDB" id="A0A1A8XV97"/>
<dbReference type="EMBL" id="FLQX01000139">
    <property type="protein sequence ID" value="SBT08656.1"/>
    <property type="molecule type" value="Genomic_DNA"/>
</dbReference>
<gene>
    <name evidence="1" type="ORF">ACCAA_600013</name>
</gene>
<accession>A0A1A8XV97</accession>
<evidence type="ECO:0000313" key="1">
    <source>
        <dbReference type="EMBL" id="SBT08656.1"/>
    </source>
</evidence>
<keyword evidence="2" id="KW-1185">Reference proteome</keyword>